<name>A0ABR1JI14_9AGAR</name>
<proteinExistence type="predicted"/>
<feature type="chain" id="PRO_5047246488" description="LysM domain-containing protein" evidence="3">
    <location>
        <begin position="20"/>
        <end position="138"/>
    </location>
</feature>
<feature type="domain" description="LysM" evidence="4">
    <location>
        <begin position="82"/>
        <end position="130"/>
    </location>
</feature>
<evidence type="ECO:0000256" key="3">
    <source>
        <dbReference type="SAM" id="SignalP"/>
    </source>
</evidence>
<feature type="domain" description="LysM" evidence="4">
    <location>
        <begin position="27"/>
        <end position="74"/>
    </location>
</feature>
<dbReference type="SMART" id="SM00257">
    <property type="entry name" value="LysM"/>
    <property type="match status" value="2"/>
</dbReference>
<evidence type="ECO:0000313" key="5">
    <source>
        <dbReference type="EMBL" id="KAK7461435.1"/>
    </source>
</evidence>
<evidence type="ECO:0000313" key="6">
    <source>
        <dbReference type="Proteomes" id="UP001498398"/>
    </source>
</evidence>
<dbReference type="EMBL" id="JBANRG010000013">
    <property type="protein sequence ID" value="KAK7461435.1"/>
    <property type="molecule type" value="Genomic_DNA"/>
</dbReference>
<dbReference type="CDD" id="cd00118">
    <property type="entry name" value="LysM"/>
    <property type="match status" value="1"/>
</dbReference>
<keyword evidence="2" id="KW-0843">Virulence</keyword>
<feature type="signal peptide" evidence="3">
    <location>
        <begin position="1"/>
        <end position="19"/>
    </location>
</feature>
<dbReference type="PANTHER" id="PTHR34997:SF1">
    <property type="entry name" value="PEPTIDOGLYCAN-BINDING LYSIN DOMAIN"/>
    <property type="match status" value="1"/>
</dbReference>
<evidence type="ECO:0000259" key="4">
    <source>
        <dbReference type="PROSITE" id="PS51782"/>
    </source>
</evidence>
<sequence length="138" mass="14515">MFSFTSVVVLSAVLAGVTAQIPPTCTRTYTVVPGDICDHISAKAHSSTFQLANANQGVINDFCGNLSVGQEICLGLAGSDCTTTTVVSADRPICLEVAQDAGIPLETLLHNNPNIDSFCGNIYPGEVLCTSDQLFNYN</sequence>
<dbReference type="InterPro" id="IPR036779">
    <property type="entry name" value="LysM_dom_sf"/>
</dbReference>
<dbReference type="Gene3D" id="3.10.350.10">
    <property type="entry name" value="LysM domain"/>
    <property type="match status" value="2"/>
</dbReference>
<evidence type="ECO:0000256" key="2">
    <source>
        <dbReference type="ARBA" id="ARBA00023026"/>
    </source>
</evidence>
<comment type="caution">
    <text evidence="5">The sequence shown here is derived from an EMBL/GenBank/DDBJ whole genome shotgun (WGS) entry which is preliminary data.</text>
</comment>
<dbReference type="Proteomes" id="UP001498398">
    <property type="component" value="Unassembled WGS sequence"/>
</dbReference>
<dbReference type="InterPro" id="IPR052210">
    <property type="entry name" value="LysM1-like"/>
</dbReference>
<organism evidence="5 6">
    <name type="scientific">Marasmiellus scandens</name>
    <dbReference type="NCBI Taxonomy" id="2682957"/>
    <lineage>
        <taxon>Eukaryota</taxon>
        <taxon>Fungi</taxon>
        <taxon>Dikarya</taxon>
        <taxon>Basidiomycota</taxon>
        <taxon>Agaricomycotina</taxon>
        <taxon>Agaricomycetes</taxon>
        <taxon>Agaricomycetidae</taxon>
        <taxon>Agaricales</taxon>
        <taxon>Marasmiineae</taxon>
        <taxon>Omphalotaceae</taxon>
        <taxon>Marasmiellus</taxon>
    </lineage>
</organism>
<accession>A0ABR1JI14</accession>
<keyword evidence="6" id="KW-1185">Reference proteome</keyword>
<protein>
    <recommendedName>
        <fullName evidence="4">LysM domain-containing protein</fullName>
    </recommendedName>
</protein>
<dbReference type="Pfam" id="PF01476">
    <property type="entry name" value="LysM"/>
    <property type="match status" value="1"/>
</dbReference>
<gene>
    <name evidence="5" type="ORF">VKT23_008613</name>
</gene>
<dbReference type="SUPFAM" id="SSF54106">
    <property type="entry name" value="LysM domain"/>
    <property type="match status" value="1"/>
</dbReference>
<keyword evidence="3" id="KW-0732">Signal</keyword>
<evidence type="ECO:0000256" key="1">
    <source>
        <dbReference type="ARBA" id="ARBA00022669"/>
    </source>
</evidence>
<reference evidence="5 6" key="1">
    <citation type="submission" date="2024-01" db="EMBL/GenBank/DDBJ databases">
        <title>A draft genome for the cacao thread blight pathogen Marasmiellus scandens.</title>
        <authorList>
            <person name="Baruah I.K."/>
            <person name="Leung J."/>
            <person name="Bukari Y."/>
            <person name="Amoako-Attah I."/>
            <person name="Meinhardt L.W."/>
            <person name="Bailey B.A."/>
            <person name="Cohen S.P."/>
        </authorList>
    </citation>
    <scope>NUCLEOTIDE SEQUENCE [LARGE SCALE GENOMIC DNA]</scope>
    <source>
        <strain evidence="5 6">GH-19</strain>
    </source>
</reference>
<keyword evidence="1" id="KW-0147">Chitin-binding</keyword>
<dbReference type="PROSITE" id="PS51782">
    <property type="entry name" value="LYSM"/>
    <property type="match status" value="2"/>
</dbReference>
<dbReference type="InterPro" id="IPR018392">
    <property type="entry name" value="LysM"/>
</dbReference>
<dbReference type="PANTHER" id="PTHR34997">
    <property type="entry name" value="AM15"/>
    <property type="match status" value="1"/>
</dbReference>